<evidence type="ECO:0000313" key="2">
    <source>
        <dbReference type="EMBL" id="UPV99320.1"/>
    </source>
</evidence>
<evidence type="ECO:0000256" key="1">
    <source>
        <dbReference type="SAM" id="MobiDB-lite"/>
    </source>
</evidence>
<gene>
    <name evidence="2" type="ORF">M0R88_12395</name>
</gene>
<name>A0A8U0IF47_9EURY</name>
<feature type="region of interest" description="Disordered" evidence="1">
    <location>
        <begin position="119"/>
        <end position="151"/>
    </location>
</feature>
<evidence type="ECO:0000313" key="3">
    <source>
        <dbReference type="Proteomes" id="UP000830434"/>
    </source>
</evidence>
<dbReference type="KEGG" id="haxz:M0R88_12395"/>
<accession>A0A8U0IF47</accession>
<dbReference type="EMBL" id="CP096658">
    <property type="protein sequence ID" value="UPV99320.1"/>
    <property type="molecule type" value="Genomic_DNA"/>
</dbReference>
<dbReference type="GeneID" id="72190668"/>
<dbReference type="Proteomes" id="UP000830434">
    <property type="component" value="Chromosome"/>
</dbReference>
<protein>
    <submittedName>
        <fullName evidence="2">Uncharacterized protein</fullName>
    </submittedName>
</protein>
<proteinExistence type="predicted"/>
<reference evidence="2" key="1">
    <citation type="submission" date="2022-04" db="EMBL/GenBank/DDBJ databases">
        <title>Diverse halophilic archaea isolated from saline environments.</title>
        <authorList>
            <person name="Cui H.-L."/>
        </authorList>
    </citation>
    <scope>NUCLEOTIDE SEQUENCE</scope>
    <source>
        <strain evidence="2">XZYJT40</strain>
    </source>
</reference>
<organism evidence="2 3">
    <name type="scientific">Halorussus gelatinilyticus</name>
    <dbReference type="NCBI Taxonomy" id="2937524"/>
    <lineage>
        <taxon>Archaea</taxon>
        <taxon>Methanobacteriati</taxon>
        <taxon>Methanobacteriota</taxon>
        <taxon>Stenosarchaea group</taxon>
        <taxon>Halobacteria</taxon>
        <taxon>Halobacteriales</taxon>
        <taxon>Haladaptataceae</taxon>
        <taxon>Halorussus</taxon>
    </lineage>
</organism>
<dbReference type="AlphaFoldDB" id="A0A8U0IF47"/>
<dbReference type="RefSeq" id="WP_248653816.1">
    <property type="nucleotide sequence ID" value="NZ_CP096658.1"/>
</dbReference>
<keyword evidence="3" id="KW-1185">Reference proteome</keyword>
<sequence length="265" mass="28519">MTGVAKLLASVPASAPVQRVRNYHLTDRAASPRPRDFLTAARRTDGAVCLRWTDAAGERFVRYAGPDWECAEFDRHRDRKRVETCGDERVLDLLGDARPELVAAADVPGVFAERDAHAAPETGFGVGETSPTPDAVATDGGSEPNAEDGPLTAERVRIERYADLLADPAVDRHDADALAAALPTGPREVAFGLPLVLAEETVLESVAGSDRVIVAELVPERETERAYYVRQDRRGCWVSKAAATVYKLADGATLDADRPESAESA</sequence>